<feature type="chain" id="PRO_5013158613" evidence="2">
    <location>
        <begin position="28"/>
        <end position="716"/>
    </location>
</feature>
<dbReference type="OrthoDB" id="412443at2759"/>
<keyword evidence="4" id="KW-1185">Reference proteome</keyword>
<feature type="compositionally biased region" description="Basic residues" evidence="1">
    <location>
        <begin position="690"/>
        <end position="716"/>
    </location>
</feature>
<feature type="compositionally biased region" description="Basic and acidic residues" evidence="1">
    <location>
        <begin position="641"/>
        <end position="684"/>
    </location>
</feature>
<dbReference type="SUPFAM" id="SSF50405">
    <property type="entry name" value="Actin-crosslinking proteins"/>
    <property type="match status" value="1"/>
</dbReference>
<dbReference type="EMBL" id="LSRX01000278">
    <property type="protein sequence ID" value="OLQ01882.1"/>
    <property type="molecule type" value="Genomic_DNA"/>
</dbReference>
<keyword evidence="2" id="KW-0732">Signal</keyword>
<accession>A0A1Q9E378</accession>
<proteinExistence type="predicted"/>
<feature type="region of interest" description="Disordered" evidence="1">
    <location>
        <begin position="639"/>
        <end position="716"/>
    </location>
</feature>
<organism evidence="3 4">
    <name type="scientific">Symbiodinium microadriaticum</name>
    <name type="common">Dinoflagellate</name>
    <name type="synonym">Zooxanthella microadriatica</name>
    <dbReference type="NCBI Taxonomy" id="2951"/>
    <lineage>
        <taxon>Eukaryota</taxon>
        <taxon>Sar</taxon>
        <taxon>Alveolata</taxon>
        <taxon>Dinophyceae</taxon>
        <taxon>Suessiales</taxon>
        <taxon>Symbiodiniaceae</taxon>
        <taxon>Symbiodinium</taxon>
    </lineage>
</organism>
<evidence type="ECO:0000256" key="2">
    <source>
        <dbReference type="SAM" id="SignalP"/>
    </source>
</evidence>
<sequence length="716" mass="78828">MLRHGQTSAWVFLGVVLLLQATGSVQGAGRLEVFRVWVSGSTEACWQTMRFSNAFEEAPVVVAMTTTQGSYPAKIRVRAVTNASFEVCVAEPYLSADASHNVMYASLIAASPGVHRLPDGRIFEAGVVETMQRQAARCRPLDFPNKGWEFVYFSHSFSAPPALLTEVQTANNEVSSAPAVPWLVVGASSVTSSQARLALDSAVAFDGGQINVPEQIGYIAFDSAASTTEMTVPAVRACQVGQEVLIRSWSGEYLQDNNGALELAADAAASGDSSRWMTSLSNSRVVFTSHRSVRLTETDSFGLALEAPSDSGQEWEIVQADGGQVYLFTQSGRKLTDDGTLQLRPQTVTSSSKDFDYYLPVQRWMLLDASTREPCADVVEAPSTGDRTISYAVMVSEPIADMGWLQGGQLVAFGNTLSNDAPLVVASVITREGDDGAWLRQKRDETNSAAAMLRLDEVRFENVETGFAVSLVLSSGPWSASFAESNGSVGWFNVAAVNATNFVDPDLQIFRDDTVLQFDLLCNAATNCLHALRFGSSTLDSAWTVASMNAEYSPTVGQWQSVQVSLAGSPSVSYVGTIPWDALDTFELMSESPGTVSWEIKNLMLQITREACCCTDRSHGESERVAMVAFDEAFSVAVHKHRDEQQQQHKHHDEQQQQHKHHDEQQQHKHHDEQQQQHKYHDEQQQQCKNHNKYNHAHQHHNKHSHAHQHQQQHLE</sequence>
<reference evidence="3 4" key="1">
    <citation type="submission" date="2016-02" db="EMBL/GenBank/DDBJ databases">
        <title>Genome analysis of coral dinoflagellate symbionts highlights evolutionary adaptations to a symbiotic lifestyle.</title>
        <authorList>
            <person name="Aranda M."/>
            <person name="Li Y."/>
            <person name="Liew Y.J."/>
            <person name="Baumgarten S."/>
            <person name="Simakov O."/>
            <person name="Wilson M."/>
            <person name="Piel J."/>
            <person name="Ashoor H."/>
            <person name="Bougouffa S."/>
            <person name="Bajic V.B."/>
            <person name="Ryu T."/>
            <person name="Ravasi T."/>
            <person name="Bayer T."/>
            <person name="Micklem G."/>
            <person name="Kim H."/>
            <person name="Bhak J."/>
            <person name="Lajeunesse T.C."/>
            <person name="Voolstra C.R."/>
        </authorList>
    </citation>
    <scope>NUCLEOTIDE SEQUENCE [LARGE SCALE GENOMIC DNA]</scope>
    <source>
        <strain evidence="3 4">CCMP2467</strain>
    </source>
</reference>
<feature type="signal peptide" evidence="2">
    <location>
        <begin position="1"/>
        <end position="27"/>
    </location>
</feature>
<dbReference type="Proteomes" id="UP000186817">
    <property type="component" value="Unassembled WGS sequence"/>
</dbReference>
<evidence type="ECO:0000256" key="1">
    <source>
        <dbReference type="SAM" id="MobiDB-lite"/>
    </source>
</evidence>
<gene>
    <name evidence="3" type="ORF">AK812_SmicGene15341</name>
</gene>
<protein>
    <submittedName>
        <fullName evidence="3">Uncharacterized protein</fullName>
    </submittedName>
</protein>
<evidence type="ECO:0000313" key="3">
    <source>
        <dbReference type="EMBL" id="OLQ01882.1"/>
    </source>
</evidence>
<comment type="caution">
    <text evidence="3">The sequence shown here is derived from an EMBL/GenBank/DDBJ whole genome shotgun (WGS) entry which is preliminary data.</text>
</comment>
<dbReference type="AlphaFoldDB" id="A0A1Q9E378"/>
<name>A0A1Q9E378_SYMMI</name>
<evidence type="ECO:0000313" key="4">
    <source>
        <dbReference type="Proteomes" id="UP000186817"/>
    </source>
</evidence>
<dbReference type="InterPro" id="IPR008999">
    <property type="entry name" value="Actin-crosslinking"/>
</dbReference>